<dbReference type="InterPro" id="IPR000425">
    <property type="entry name" value="MIP"/>
</dbReference>
<dbReference type="PRINTS" id="PR00783">
    <property type="entry name" value="MINTRINSICP"/>
</dbReference>
<evidence type="ECO:0000256" key="4">
    <source>
        <dbReference type="ARBA" id="ARBA00022692"/>
    </source>
</evidence>
<feature type="region of interest" description="Disordered" evidence="10">
    <location>
        <begin position="1"/>
        <end position="21"/>
    </location>
</feature>
<keyword evidence="6 11" id="KW-1133">Transmembrane helix</keyword>
<protein>
    <submittedName>
        <fullName evidence="12">Aquaporin-like protein</fullName>
    </submittedName>
</protein>
<feature type="transmembrane region" description="Helical" evidence="11">
    <location>
        <begin position="164"/>
        <end position="183"/>
    </location>
</feature>
<evidence type="ECO:0000256" key="7">
    <source>
        <dbReference type="ARBA" id="ARBA00023136"/>
    </source>
</evidence>
<evidence type="ECO:0000313" key="13">
    <source>
        <dbReference type="Proteomes" id="UP000193067"/>
    </source>
</evidence>
<dbReference type="FunFam" id="1.20.1080.10:FF:000014">
    <property type="entry name" value="Aquaporin 1"/>
    <property type="match status" value="1"/>
</dbReference>
<dbReference type="GO" id="GO:0005886">
    <property type="term" value="C:plasma membrane"/>
    <property type="evidence" value="ECO:0007669"/>
    <property type="project" value="TreeGrafter"/>
</dbReference>
<feature type="transmembrane region" description="Helical" evidence="11">
    <location>
        <begin position="78"/>
        <end position="97"/>
    </location>
</feature>
<evidence type="ECO:0000256" key="2">
    <source>
        <dbReference type="ARBA" id="ARBA00006175"/>
    </source>
</evidence>
<evidence type="ECO:0000256" key="6">
    <source>
        <dbReference type="ARBA" id="ARBA00022989"/>
    </source>
</evidence>
<feature type="transmembrane region" description="Helical" evidence="11">
    <location>
        <begin position="38"/>
        <end position="58"/>
    </location>
</feature>
<evidence type="ECO:0000256" key="1">
    <source>
        <dbReference type="ARBA" id="ARBA00004141"/>
    </source>
</evidence>
<feature type="transmembrane region" description="Helical" evidence="11">
    <location>
        <begin position="236"/>
        <end position="256"/>
    </location>
</feature>
<dbReference type="Pfam" id="PF00230">
    <property type="entry name" value="MIP"/>
    <property type="match status" value="1"/>
</dbReference>
<evidence type="ECO:0000256" key="11">
    <source>
        <dbReference type="SAM" id="Phobius"/>
    </source>
</evidence>
<keyword evidence="13" id="KW-1185">Reference proteome</keyword>
<evidence type="ECO:0000256" key="8">
    <source>
        <dbReference type="ARBA" id="ARBA00023180"/>
    </source>
</evidence>
<dbReference type="Gene3D" id="1.20.1080.10">
    <property type="entry name" value="Glycerol uptake facilitator protein"/>
    <property type="match status" value="1"/>
</dbReference>
<dbReference type="AlphaFoldDB" id="A0A1Y2IZG3"/>
<feature type="transmembrane region" description="Helical" evidence="11">
    <location>
        <begin position="123"/>
        <end position="144"/>
    </location>
</feature>
<comment type="subcellular location">
    <subcellularLocation>
        <location evidence="1">Membrane</location>
        <topology evidence="1">Multi-pass membrane protein</topology>
    </subcellularLocation>
</comment>
<feature type="compositionally biased region" description="Basic and acidic residues" evidence="10">
    <location>
        <begin position="315"/>
        <end position="327"/>
    </location>
</feature>
<reference evidence="12 13" key="1">
    <citation type="journal article" date="2015" name="Biotechnol. Biofuels">
        <title>Enhanced degradation of softwood versus hardwood by the white-rot fungus Pycnoporus coccineus.</title>
        <authorList>
            <person name="Couturier M."/>
            <person name="Navarro D."/>
            <person name="Chevret D."/>
            <person name="Henrissat B."/>
            <person name="Piumi F."/>
            <person name="Ruiz-Duenas F.J."/>
            <person name="Martinez A.T."/>
            <person name="Grigoriev I.V."/>
            <person name="Riley R."/>
            <person name="Lipzen A."/>
            <person name="Berrin J.G."/>
            <person name="Master E.R."/>
            <person name="Rosso M.N."/>
        </authorList>
    </citation>
    <scope>NUCLEOTIDE SEQUENCE [LARGE SCALE GENOMIC DNA]</scope>
    <source>
        <strain evidence="12 13">BRFM310</strain>
    </source>
</reference>
<evidence type="ECO:0000256" key="3">
    <source>
        <dbReference type="ARBA" id="ARBA00022448"/>
    </source>
</evidence>
<organism evidence="12 13">
    <name type="scientific">Trametes coccinea (strain BRFM310)</name>
    <name type="common">Pycnoporus coccineus</name>
    <dbReference type="NCBI Taxonomy" id="1353009"/>
    <lineage>
        <taxon>Eukaryota</taxon>
        <taxon>Fungi</taxon>
        <taxon>Dikarya</taxon>
        <taxon>Basidiomycota</taxon>
        <taxon>Agaricomycotina</taxon>
        <taxon>Agaricomycetes</taxon>
        <taxon>Polyporales</taxon>
        <taxon>Polyporaceae</taxon>
        <taxon>Trametes</taxon>
    </lineage>
</organism>
<keyword evidence="7 11" id="KW-0472">Membrane</keyword>
<evidence type="ECO:0000256" key="5">
    <source>
        <dbReference type="ARBA" id="ARBA00022737"/>
    </source>
</evidence>
<gene>
    <name evidence="12" type="ORF">PYCCODRAFT_1442658</name>
</gene>
<keyword evidence="3 9" id="KW-0813">Transport</keyword>
<dbReference type="InterPro" id="IPR034294">
    <property type="entry name" value="Aquaporin_transptr"/>
</dbReference>
<dbReference type="STRING" id="1353009.A0A1Y2IZG3"/>
<evidence type="ECO:0000256" key="9">
    <source>
        <dbReference type="RuleBase" id="RU000477"/>
    </source>
</evidence>
<dbReference type="SUPFAM" id="SSF81338">
    <property type="entry name" value="Aquaporin-like"/>
    <property type="match status" value="1"/>
</dbReference>
<keyword evidence="5" id="KW-0677">Repeat</keyword>
<dbReference type="PANTHER" id="PTHR19139:SF199">
    <property type="entry name" value="MIP17260P"/>
    <property type="match status" value="1"/>
</dbReference>
<keyword evidence="8" id="KW-0325">Glycoprotein</keyword>
<proteinExistence type="inferred from homology"/>
<comment type="similarity">
    <text evidence="2 9">Belongs to the MIP/aquaporin (TC 1.A.8) family.</text>
</comment>
<feature type="region of interest" description="Disordered" evidence="10">
    <location>
        <begin position="273"/>
        <end position="349"/>
    </location>
</feature>
<dbReference type="OrthoDB" id="3222at2759"/>
<name>A0A1Y2IZG3_TRAC3</name>
<accession>A0A1Y2IZG3</accession>
<dbReference type="EMBL" id="KZ084090">
    <property type="protein sequence ID" value="OSD06508.1"/>
    <property type="molecule type" value="Genomic_DNA"/>
</dbReference>
<dbReference type="GO" id="GO:0015250">
    <property type="term" value="F:water channel activity"/>
    <property type="evidence" value="ECO:0007669"/>
    <property type="project" value="TreeGrafter"/>
</dbReference>
<sequence>MSFFRRSRNNDPSIADPNYRSGPPTTKPSWFASIKDDVCAALLEYAGTTFFLLLAYGGVQASSTEAATSAQPSNIERVMYISLSFGFSLLASVWLFYRVTGGLFNPDVSLALLLTGVIGPVRFVLYCIAQLLGGITAAAIIYALTPGPLASNTYLAPGVNRAQGVFIEMFITSALVLAILMLAAEKHNATPFAPVGIGLTLFVCHLWAVYYTGAGMNTARSFGPAVVTGFPYDSQWIYWLGPFLGSLLGSGFYTILKHIKYWRFNPGQDTVDFRESPGDPMNNVKDAVRRSISSASRSGRSRSRSQGGPDGDAAPYREKNVPPHERSAATGMHNGDVAPDGVRPNDSPV</sequence>
<dbReference type="PANTHER" id="PTHR19139">
    <property type="entry name" value="AQUAPORIN TRANSPORTER"/>
    <property type="match status" value="1"/>
</dbReference>
<evidence type="ECO:0000256" key="10">
    <source>
        <dbReference type="SAM" id="MobiDB-lite"/>
    </source>
</evidence>
<keyword evidence="4 9" id="KW-0812">Transmembrane</keyword>
<dbReference type="InterPro" id="IPR023271">
    <property type="entry name" value="Aquaporin-like"/>
</dbReference>
<dbReference type="Proteomes" id="UP000193067">
    <property type="component" value="Unassembled WGS sequence"/>
</dbReference>
<evidence type="ECO:0000313" key="12">
    <source>
        <dbReference type="EMBL" id="OSD06508.1"/>
    </source>
</evidence>
<feature type="transmembrane region" description="Helical" evidence="11">
    <location>
        <begin position="195"/>
        <end position="216"/>
    </location>
</feature>